<proteinExistence type="predicted"/>
<dbReference type="Pfam" id="PF05258">
    <property type="entry name" value="DciA"/>
    <property type="match status" value="1"/>
</dbReference>
<gene>
    <name evidence="2" type="ORF">UFOPK3772_00803</name>
</gene>
<sequence>MTDDSAGEIATTSGDAANRALRRATSGGPRRVQAPSMKPRLSGPRSDGRDPKLLGDAVEALLTDQGWSTANAVAGLMARWPQVVGADLADHVVPESFTDGQLILRADSTAWATQVRLLLPQLRTAIDTEVGRGLVGDISVMGPQAPSWVAGPRRVAGRGPRDTYG</sequence>
<reference evidence="2" key="1">
    <citation type="submission" date="2020-05" db="EMBL/GenBank/DDBJ databases">
        <authorList>
            <person name="Chiriac C."/>
            <person name="Salcher M."/>
            <person name="Ghai R."/>
            <person name="Kavagutti S V."/>
        </authorList>
    </citation>
    <scope>NUCLEOTIDE SEQUENCE</scope>
</reference>
<dbReference type="PANTHER" id="PTHR36456:SF1">
    <property type="entry name" value="UPF0232 PROTEIN SCO3875"/>
    <property type="match status" value="1"/>
</dbReference>
<dbReference type="PANTHER" id="PTHR36456">
    <property type="entry name" value="UPF0232 PROTEIN SCO3875"/>
    <property type="match status" value="1"/>
</dbReference>
<evidence type="ECO:0000256" key="1">
    <source>
        <dbReference type="SAM" id="MobiDB-lite"/>
    </source>
</evidence>
<accession>A0A6J7J8B4</accession>
<dbReference type="EMBL" id="CAFBNE010000017">
    <property type="protein sequence ID" value="CAB4939336.1"/>
    <property type="molecule type" value="Genomic_DNA"/>
</dbReference>
<dbReference type="AlphaFoldDB" id="A0A6J7J8B4"/>
<name>A0A6J7J8B4_9ZZZZ</name>
<feature type="region of interest" description="Disordered" evidence="1">
    <location>
        <begin position="1"/>
        <end position="52"/>
    </location>
</feature>
<evidence type="ECO:0000313" key="2">
    <source>
        <dbReference type="EMBL" id="CAB4939336.1"/>
    </source>
</evidence>
<dbReference type="InterPro" id="IPR007922">
    <property type="entry name" value="DciA-like"/>
</dbReference>
<protein>
    <submittedName>
        <fullName evidence="2">Unannotated protein</fullName>
    </submittedName>
</protein>
<organism evidence="2">
    <name type="scientific">freshwater metagenome</name>
    <dbReference type="NCBI Taxonomy" id="449393"/>
    <lineage>
        <taxon>unclassified sequences</taxon>
        <taxon>metagenomes</taxon>
        <taxon>ecological metagenomes</taxon>
    </lineage>
</organism>